<accession>A0A4U6QEI1</accession>
<sequence>MDPITLVFLGVGLLGVVLLLISLVVGDLLHLAFHDVDGPFSFPALAALVGGGGFIGAIPATLLGDLATTSRVLISAAVGLAGALPLAWGAVRLTAGLNRMPTDRTLTDQDVVGRLGRVISAIPVGGLGEVSVSVGGQALKYYARSAEPIPVGTPIFVTEALSATAVEVVSTAEVG</sequence>
<proteinExistence type="predicted"/>
<dbReference type="InterPro" id="IPR012340">
    <property type="entry name" value="NA-bd_OB-fold"/>
</dbReference>
<evidence type="ECO:0008006" key="4">
    <source>
        <dbReference type="Google" id="ProtNLM"/>
    </source>
</evidence>
<comment type="caution">
    <text evidence="2">The sequence shown here is derived from an EMBL/GenBank/DDBJ whole genome shotgun (WGS) entry which is preliminary data.</text>
</comment>
<feature type="transmembrane region" description="Helical" evidence="1">
    <location>
        <begin position="6"/>
        <end position="33"/>
    </location>
</feature>
<name>A0A4U6QEI1_9ACTN</name>
<evidence type="ECO:0000313" key="2">
    <source>
        <dbReference type="EMBL" id="TKV58396.1"/>
    </source>
</evidence>
<keyword evidence="3" id="KW-1185">Reference proteome</keyword>
<organism evidence="2 3">
    <name type="scientific">Nakamurella flava</name>
    <dbReference type="NCBI Taxonomy" id="2576308"/>
    <lineage>
        <taxon>Bacteria</taxon>
        <taxon>Bacillati</taxon>
        <taxon>Actinomycetota</taxon>
        <taxon>Actinomycetes</taxon>
        <taxon>Nakamurellales</taxon>
        <taxon>Nakamurellaceae</taxon>
        <taxon>Nakamurella</taxon>
    </lineage>
</organism>
<keyword evidence="1" id="KW-1133">Transmembrane helix</keyword>
<protein>
    <recommendedName>
        <fullName evidence="4">NfeD-like C-terminal domain-containing protein</fullName>
    </recommendedName>
</protein>
<reference evidence="2 3" key="1">
    <citation type="submission" date="2019-05" db="EMBL/GenBank/DDBJ databases">
        <title>Nakamurella sp. N5BH11, whole genome shotgun sequence.</title>
        <authorList>
            <person name="Tuo L."/>
        </authorList>
    </citation>
    <scope>NUCLEOTIDE SEQUENCE [LARGE SCALE GENOMIC DNA]</scope>
    <source>
        <strain evidence="2 3">N5BH11</strain>
    </source>
</reference>
<dbReference type="EMBL" id="SZZH01000003">
    <property type="protein sequence ID" value="TKV58396.1"/>
    <property type="molecule type" value="Genomic_DNA"/>
</dbReference>
<evidence type="ECO:0000313" key="3">
    <source>
        <dbReference type="Proteomes" id="UP000306985"/>
    </source>
</evidence>
<dbReference type="Proteomes" id="UP000306985">
    <property type="component" value="Unassembled WGS sequence"/>
</dbReference>
<feature type="transmembrane region" description="Helical" evidence="1">
    <location>
        <begin position="72"/>
        <end position="91"/>
    </location>
</feature>
<keyword evidence="1" id="KW-0472">Membrane</keyword>
<dbReference type="OrthoDB" id="4827181at2"/>
<dbReference type="Gene3D" id="2.40.50.140">
    <property type="entry name" value="Nucleic acid-binding proteins"/>
    <property type="match status" value="1"/>
</dbReference>
<keyword evidence="1" id="KW-0812">Transmembrane</keyword>
<dbReference type="AlphaFoldDB" id="A0A4U6QEI1"/>
<gene>
    <name evidence="2" type="ORF">FDO65_12550</name>
</gene>
<evidence type="ECO:0000256" key="1">
    <source>
        <dbReference type="SAM" id="Phobius"/>
    </source>
</evidence>
<dbReference type="RefSeq" id="WP_137450059.1">
    <property type="nucleotide sequence ID" value="NZ_SZZH01000003.1"/>
</dbReference>
<feature type="transmembrane region" description="Helical" evidence="1">
    <location>
        <begin position="40"/>
        <end position="60"/>
    </location>
</feature>